<comment type="caution">
    <text evidence="1">The sequence shown here is derived from an EMBL/GenBank/DDBJ whole genome shotgun (WGS) entry which is preliminary data.</text>
</comment>
<gene>
    <name evidence="1" type="ORF">CDAR_610061</name>
</gene>
<dbReference type="EMBL" id="BPLQ01007560">
    <property type="protein sequence ID" value="GIY30843.1"/>
    <property type="molecule type" value="Genomic_DNA"/>
</dbReference>
<reference evidence="1 2" key="1">
    <citation type="submission" date="2021-06" db="EMBL/GenBank/DDBJ databases">
        <title>Caerostris darwini draft genome.</title>
        <authorList>
            <person name="Kono N."/>
            <person name="Arakawa K."/>
        </authorList>
    </citation>
    <scope>NUCLEOTIDE SEQUENCE [LARGE SCALE GENOMIC DNA]</scope>
</reference>
<accession>A0AAV4SG58</accession>
<feature type="non-terminal residue" evidence="1">
    <location>
        <position position="103"/>
    </location>
</feature>
<organism evidence="1 2">
    <name type="scientific">Caerostris darwini</name>
    <dbReference type="NCBI Taxonomy" id="1538125"/>
    <lineage>
        <taxon>Eukaryota</taxon>
        <taxon>Metazoa</taxon>
        <taxon>Ecdysozoa</taxon>
        <taxon>Arthropoda</taxon>
        <taxon>Chelicerata</taxon>
        <taxon>Arachnida</taxon>
        <taxon>Araneae</taxon>
        <taxon>Araneomorphae</taxon>
        <taxon>Entelegynae</taxon>
        <taxon>Araneoidea</taxon>
        <taxon>Araneidae</taxon>
        <taxon>Caerostris</taxon>
    </lineage>
</organism>
<dbReference type="AlphaFoldDB" id="A0AAV4SG58"/>
<name>A0AAV4SG58_9ARAC</name>
<keyword evidence="2" id="KW-1185">Reference proteome</keyword>
<proteinExistence type="predicted"/>
<sequence length="103" mass="12022">MENSQLRFRNVLMMLSAFAKKLQITDGKLLKYSLHTTRSNWDVKVIIMVTSGKLPKYELNTTRSNWEVQANPSCWLKAFCQDRSIIEAGLQHPCRKHYLEYSA</sequence>
<evidence type="ECO:0000313" key="1">
    <source>
        <dbReference type="EMBL" id="GIY30843.1"/>
    </source>
</evidence>
<protein>
    <submittedName>
        <fullName evidence="1">Uncharacterized protein</fullName>
    </submittedName>
</protein>
<dbReference type="Proteomes" id="UP001054837">
    <property type="component" value="Unassembled WGS sequence"/>
</dbReference>
<evidence type="ECO:0000313" key="2">
    <source>
        <dbReference type="Proteomes" id="UP001054837"/>
    </source>
</evidence>